<dbReference type="InterPro" id="IPR050330">
    <property type="entry name" value="Bact_OuterMem_StrucFunc"/>
</dbReference>
<dbReference type="PANTHER" id="PTHR30329">
    <property type="entry name" value="STATOR ELEMENT OF FLAGELLAR MOTOR COMPLEX"/>
    <property type="match status" value="1"/>
</dbReference>
<dbReference type="GO" id="GO:0016020">
    <property type="term" value="C:membrane"/>
    <property type="evidence" value="ECO:0007669"/>
    <property type="project" value="UniProtKB-SubCell"/>
</dbReference>
<keyword evidence="6" id="KW-0969">Cilium</keyword>
<evidence type="ECO:0000313" key="7">
    <source>
        <dbReference type="Proteomes" id="UP000622317"/>
    </source>
</evidence>
<evidence type="ECO:0000313" key="6">
    <source>
        <dbReference type="EMBL" id="MBD5778657.1"/>
    </source>
</evidence>
<gene>
    <name evidence="6" type="ORF">IEN85_04085</name>
</gene>
<keyword evidence="4" id="KW-1133">Transmembrane helix</keyword>
<dbReference type="Gene3D" id="3.30.1330.60">
    <property type="entry name" value="OmpA-like domain"/>
    <property type="match status" value="1"/>
</dbReference>
<evidence type="ECO:0000256" key="2">
    <source>
        <dbReference type="ARBA" id="ARBA00022692"/>
    </source>
</evidence>
<evidence type="ECO:0000256" key="3">
    <source>
        <dbReference type="ARBA" id="ARBA00023136"/>
    </source>
</evidence>
<dbReference type="AlphaFoldDB" id="A0A927F5P7"/>
<comment type="caution">
    <text evidence="6">The sequence shown here is derived from an EMBL/GenBank/DDBJ whole genome shotgun (WGS) entry which is preliminary data.</text>
</comment>
<dbReference type="Proteomes" id="UP000622317">
    <property type="component" value="Unassembled WGS sequence"/>
</dbReference>
<dbReference type="InterPro" id="IPR025713">
    <property type="entry name" value="MotB-like_N_dom"/>
</dbReference>
<dbReference type="InterPro" id="IPR036737">
    <property type="entry name" value="OmpA-like_sf"/>
</dbReference>
<evidence type="ECO:0000259" key="5">
    <source>
        <dbReference type="Pfam" id="PF13677"/>
    </source>
</evidence>
<evidence type="ECO:0000256" key="4">
    <source>
        <dbReference type="SAM" id="Phobius"/>
    </source>
</evidence>
<keyword evidence="3 4" id="KW-0472">Membrane</keyword>
<accession>A0A927F5P7</accession>
<reference evidence="6" key="1">
    <citation type="submission" date="2020-09" db="EMBL/GenBank/DDBJ databases">
        <title>Pelagicoccus enzymogenes sp. nov. with an EPS production, isolated from marine sediment.</title>
        <authorList>
            <person name="Feng X."/>
        </authorList>
    </citation>
    <scope>NUCLEOTIDE SEQUENCE</scope>
    <source>
        <strain evidence="6">NFK12</strain>
    </source>
</reference>
<protein>
    <submittedName>
        <fullName evidence="6">Flagellar motor protein MotB</fullName>
    </submittedName>
</protein>
<keyword evidence="2 4" id="KW-0812">Transmembrane</keyword>
<dbReference type="Pfam" id="PF13677">
    <property type="entry name" value="MotB_plug"/>
    <property type="match status" value="1"/>
</dbReference>
<keyword evidence="6" id="KW-0282">Flagellum</keyword>
<dbReference type="EMBL" id="JACYFG010000006">
    <property type="protein sequence ID" value="MBD5778657.1"/>
    <property type="molecule type" value="Genomic_DNA"/>
</dbReference>
<sequence length="259" mass="29388">MKQMGTHHGGAWKVAYADFVTAMMALFMVLWLTSQDENLKRDLAKYFQDPYNTPMDNSMGVIESKSEGQVSNREGQAKGKAEISDFKVLYDMAQEFMRLLNIESANPDQKPVDLDVTSDGLRVTLYDRDAHPFFVENTADYTPWGSFVIETLAWLVQRHSFMVRVDGYVSEGFEGDGWDYTAWELSSDRANSTRRLLERYGVRAGQFESVTAHGTREPLPFMHPTAESNDRVSISLVLSELYNILDEREAQGAPPSFPD</sequence>
<dbReference type="SUPFAM" id="SSF103088">
    <property type="entry name" value="OmpA-like"/>
    <property type="match status" value="1"/>
</dbReference>
<keyword evidence="7" id="KW-1185">Reference proteome</keyword>
<dbReference type="RefSeq" id="WP_191615788.1">
    <property type="nucleotide sequence ID" value="NZ_JACYFG010000006.1"/>
</dbReference>
<comment type="subcellular location">
    <subcellularLocation>
        <location evidence="1">Membrane</location>
    </subcellularLocation>
</comment>
<feature type="domain" description="Motility protein B-like N-terminal" evidence="5">
    <location>
        <begin position="4"/>
        <end position="50"/>
    </location>
</feature>
<organism evidence="6 7">
    <name type="scientific">Pelagicoccus enzymogenes</name>
    <dbReference type="NCBI Taxonomy" id="2773457"/>
    <lineage>
        <taxon>Bacteria</taxon>
        <taxon>Pseudomonadati</taxon>
        <taxon>Verrucomicrobiota</taxon>
        <taxon>Opitutia</taxon>
        <taxon>Puniceicoccales</taxon>
        <taxon>Pelagicoccaceae</taxon>
        <taxon>Pelagicoccus</taxon>
    </lineage>
</organism>
<name>A0A927F5P7_9BACT</name>
<feature type="transmembrane region" description="Helical" evidence="4">
    <location>
        <begin position="12"/>
        <end position="32"/>
    </location>
</feature>
<evidence type="ECO:0000256" key="1">
    <source>
        <dbReference type="ARBA" id="ARBA00004370"/>
    </source>
</evidence>
<proteinExistence type="predicted"/>
<keyword evidence="6" id="KW-0966">Cell projection</keyword>
<dbReference type="PANTHER" id="PTHR30329:SF21">
    <property type="entry name" value="LIPOPROTEIN YIAD-RELATED"/>
    <property type="match status" value="1"/>
</dbReference>